<feature type="compositionally biased region" description="Low complexity" evidence="5">
    <location>
        <begin position="262"/>
        <end position="273"/>
    </location>
</feature>
<feature type="compositionally biased region" description="Pro residues" evidence="5">
    <location>
        <begin position="184"/>
        <end position="203"/>
    </location>
</feature>
<feature type="domain" description="Xylanolytic transcriptional activator regulatory" evidence="6">
    <location>
        <begin position="531"/>
        <end position="605"/>
    </location>
</feature>
<accession>A0A4Y9ZPF9</accession>
<dbReference type="GO" id="GO:0003677">
    <property type="term" value="F:DNA binding"/>
    <property type="evidence" value="ECO:0007669"/>
    <property type="project" value="UniProtKB-KW"/>
</dbReference>
<keyword evidence="8" id="KW-1185">Reference proteome</keyword>
<name>A0A4Y9ZPF9_9AGAM</name>
<dbReference type="PANTHER" id="PTHR46910:SF3">
    <property type="entry name" value="HALOTOLERANCE PROTEIN 9-RELATED"/>
    <property type="match status" value="1"/>
</dbReference>
<feature type="region of interest" description="Disordered" evidence="5">
    <location>
        <begin position="181"/>
        <end position="203"/>
    </location>
</feature>
<gene>
    <name evidence="7" type="ORF">EWM64_g7527</name>
</gene>
<comment type="caution">
    <text evidence="7">The sequence shown here is derived from an EMBL/GenBank/DDBJ whole genome shotgun (WGS) entry which is preliminary data.</text>
</comment>
<dbReference type="Pfam" id="PF04082">
    <property type="entry name" value="Fungal_trans"/>
    <property type="match status" value="1"/>
</dbReference>
<evidence type="ECO:0000313" key="7">
    <source>
        <dbReference type="EMBL" id="TFY76485.1"/>
    </source>
</evidence>
<dbReference type="InterPro" id="IPR007219">
    <property type="entry name" value="XnlR_reg_dom"/>
</dbReference>
<feature type="region of interest" description="Disordered" evidence="5">
    <location>
        <begin position="1"/>
        <end position="52"/>
    </location>
</feature>
<evidence type="ECO:0000256" key="1">
    <source>
        <dbReference type="ARBA" id="ARBA00004123"/>
    </source>
</evidence>
<feature type="compositionally biased region" description="Low complexity" evidence="5">
    <location>
        <begin position="25"/>
        <end position="42"/>
    </location>
</feature>
<feature type="region of interest" description="Disordered" evidence="5">
    <location>
        <begin position="360"/>
        <end position="382"/>
    </location>
</feature>
<comment type="subcellular location">
    <subcellularLocation>
        <location evidence="1">Nucleus</location>
    </subcellularLocation>
</comment>
<evidence type="ECO:0000259" key="6">
    <source>
        <dbReference type="SMART" id="SM00906"/>
    </source>
</evidence>
<proteinExistence type="predicted"/>
<dbReference type="OrthoDB" id="4064873at2759"/>
<sequence>MTHLLPSHSSLHTALQMDPNSTDNPQQQQPQQQQQQQPDQPQQPAPSSEAVARSLRTLQEQENQGKSRRATPSATSRLFAILRDPANRSLCLRPQCDSKHPRCTACAAAGTPCHQEDRHRQTLTPRGHTERLERQLAQCDALLKRHIPGFDMNNLDEICAREGIEVDAAAANQLSPAFQFQAPTPGPPPPKGFPFPPPGQHMLPPGYPPMNPYYPGPAGAPYPPPPHMGMPGPPPGVYNPHIHPSFQATHPPPQPMPGLSNQQQQHQHQPRPQSSGGGDIKGQDPQSNDMSNTQALAKNFGVSQSIVQDLKLGPQEIDREDIAVGSSALISKRDANISETSPPRDVSKWVHVIVRRNSIAAPPTSPTSPTSNSSQAQQGPVPVWLPKDRDMVRRILDVYFERLNFHRPVFLRPEFEQALDQLYSGLAPQHDPGFVCSVYLVLALGTLSELNHQACRLDKDFKDKGGAPGDANSGVHNMNVKRLMPAEWPEHDEFFQRALAVKPELRVTVSSLQALILLQWYLYTERQGRTLWRLVGSLVRLAIELGLNHDPTTQDIFDPSECQLRIRLWSIVIVQDRGTSILLGRPLAIAQNDASTPHPSRPKTGRPDVSEHFLFSSPIADLQADIINSLYRPQRQSPDTIMRKANRIVKSMVEFRRQLPESYKWFFTGTGDWPLERRYKLVQDITEDEGLTLLKIGISRILLLRALFSSKDLPYMWRHKALLDAIIVSHNIIIVHNQLIRFPDIAFFVSPIPLHIAAMVILYGHMSRCESLPHQVALEDVWMALDMLPSFRWRWERKDLNGGHPLIAKLAEKVLDVNLHQVGPTSHPILLPELDWETEGAGSVVSGASAPIGAQDPDALLDPAEKVSVSQADAKARATAAFEAVFANGTKIELDHHVVYYAHFEYGRLLACTGDREGARRHLDLVFSGKPLEVNASGRKGKYSLESALHMRTHAALEALEQNKHL</sequence>
<reference evidence="7 8" key="1">
    <citation type="submission" date="2019-02" db="EMBL/GenBank/DDBJ databases">
        <title>Genome sequencing of the rare red list fungi Hericium alpestre (H. flagellum).</title>
        <authorList>
            <person name="Buettner E."/>
            <person name="Kellner H."/>
        </authorList>
    </citation>
    <scope>NUCLEOTIDE SEQUENCE [LARGE SCALE GENOMIC DNA]</scope>
    <source>
        <strain evidence="7 8">DSM 108284</strain>
    </source>
</reference>
<dbReference type="STRING" id="135208.A0A4Y9ZPF9"/>
<dbReference type="GO" id="GO:0000981">
    <property type="term" value="F:DNA-binding transcription factor activity, RNA polymerase II-specific"/>
    <property type="evidence" value="ECO:0007669"/>
    <property type="project" value="InterPro"/>
</dbReference>
<dbReference type="PANTHER" id="PTHR46910">
    <property type="entry name" value="TRANSCRIPTION FACTOR PDR1"/>
    <property type="match status" value="1"/>
</dbReference>
<keyword evidence="3" id="KW-0238">DNA-binding</keyword>
<evidence type="ECO:0000256" key="5">
    <source>
        <dbReference type="SAM" id="MobiDB-lite"/>
    </source>
</evidence>
<dbReference type="Gene3D" id="4.10.240.10">
    <property type="entry name" value="Zn(2)-C6 fungal-type DNA-binding domain"/>
    <property type="match status" value="1"/>
</dbReference>
<organism evidence="7 8">
    <name type="scientific">Hericium alpestre</name>
    <dbReference type="NCBI Taxonomy" id="135208"/>
    <lineage>
        <taxon>Eukaryota</taxon>
        <taxon>Fungi</taxon>
        <taxon>Dikarya</taxon>
        <taxon>Basidiomycota</taxon>
        <taxon>Agaricomycotina</taxon>
        <taxon>Agaricomycetes</taxon>
        <taxon>Russulales</taxon>
        <taxon>Hericiaceae</taxon>
        <taxon>Hericium</taxon>
    </lineage>
</organism>
<dbReference type="SMART" id="SM00906">
    <property type="entry name" value="Fungal_trans"/>
    <property type="match status" value="1"/>
</dbReference>
<dbReference type="Proteomes" id="UP000298061">
    <property type="component" value="Unassembled WGS sequence"/>
</dbReference>
<dbReference type="EMBL" id="SFCI01001192">
    <property type="protein sequence ID" value="TFY76485.1"/>
    <property type="molecule type" value="Genomic_DNA"/>
</dbReference>
<dbReference type="AlphaFoldDB" id="A0A4Y9ZPF9"/>
<dbReference type="CDD" id="cd12148">
    <property type="entry name" value="fungal_TF_MHR"/>
    <property type="match status" value="1"/>
</dbReference>
<evidence type="ECO:0000256" key="2">
    <source>
        <dbReference type="ARBA" id="ARBA00022723"/>
    </source>
</evidence>
<dbReference type="InterPro" id="IPR036864">
    <property type="entry name" value="Zn2-C6_fun-type_DNA-bd_sf"/>
</dbReference>
<evidence type="ECO:0000256" key="3">
    <source>
        <dbReference type="ARBA" id="ARBA00023125"/>
    </source>
</evidence>
<dbReference type="GO" id="GO:0008270">
    <property type="term" value="F:zinc ion binding"/>
    <property type="evidence" value="ECO:0007669"/>
    <property type="project" value="InterPro"/>
</dbReference>
<dbReference type="GO" id="GO:0005634">
    <property type="term" value="C:nucleus"/>
    <property type="evidence" value="ECO:0007669"/>
    <property type="project" value="UniProtKB-SubCell"/>
</dbReference>
<feature type="compositionally biased region" description="Low complexity" evidence="5">
    <location>
        <begin position="367"/>
        <end position="378"/>
    </location>
</feature>
<feature type="region of interest" description="Disordered" evidence="5">
    <location>
        <begin position="233"/>
        <end position="291"/>
    </location>
</feature>
<dbReference type="GO" id="GO:0006351">
    <property type="term" value="P:DNA-templated transcription"/>
    <property type="evidence" value="ECO:0007669"/>
    <property type="project" value="InterPro"/>
</dbReference>
<protein>
    <recommendedName>
        <fullName evidence="6">Xylanolytic transcriptional activator regulatory domain-containing protein</fullName>
    </recommendedName>
</protein>
<keyword evidence="4" id="KW-0539">Nucleus</keyword>
<keyword evidence="2" id="KW-0479">Metal-binding</keyword>
<evidence type="ECO:0000256" key="4">
    <source>
        <dbReference type="ARBA" id="ARBA00023242"/>
    </source>
</evidence>
<feature type="compositionally biased region" description="Polar residues" evidence="5">
    <location>
        <begin position="7"/>
        <end position="24"/>
    </location>
</feature>
<evidence type="ECO:0000313" key="8">
    <source>
        <dbReference type="Proteomes" id="UP000298061"/>
    </source>
</evidence>
<dbReference type="InterPro" id="IPR050987">
    <property type="entry name" value="AtrR-like"/>
</dbReference>